<dbReference type="RefSeq" id="WP_160754554.1">
    <property type="nucleotide sequence ID" value="NZ_WTYL01000001.1"/>
</dbReference>
<name>A0A845AZN2_9SPHN</name>
<feature type="transmembrane region" description="Helical" evidence="6">
    <location>
        <begin position="104"/>
        <end position="124"/>
    </location>
</feature>
<feature type="transmembrane region" description="Helical" evidence="6">
    <location>
        <begin position="52"/>
        <end position="73"/>
    </location>
</feature>
<keyword evidence="3 6" id="KW-0812">Transmembrane</keyword>
<gene>
    <name evidence="7" type="ORF">GRI65_00310</name>
</gene>
<accession>A0A845AZN2</accession>
<keyword evidence="2" id="KW-1003">Cell membrane</keyword>
<sequence length="241" mass="26059">MPSATQWLPYCGAAPAPSGWFAQWNFDPVVLAVVALGLLCGRLLAPQRMNAHYAAAFAALLLFVSPFCALGSALFTARAIHHIGLGLILAPLLVEALRLHQRNLVLSLSQLTLLQALIFWVWHVPSLYSAALSSDAVFWIMQASMTATSAIWWARLRQATAASATAALLATMVQMGALGALLVFADRAYYTPHALTTQLWGWSPLEDQQIAGLIMWGPASAVYLLAAMTVLYRSLGAVRVR</sequence>
<evidence type="ECO:0000256" key="4">
    <source>
        <dbReference type="ARBA" id="ARBA00022989"/>
    </source>
</evidence>
<feature type="transmembrane region" description="Helical" evidence="6">
    <location>
        <begin position="166"/>
        <end position="190"/>
    </location>
</feature>
<comment type="caution">
    <text evidence="7">The sequence shown here is derived from an EMBL/GenBank/DDBJ whole genome shotgun (WGS) entry which is preliminary data.</text>
</comment>
<feature type="transmembrane region" description="Helical" evidence="6">
    <location>
        <begin position="79"/>
        <end position="97"/>
    </location>
</feature>
<evidence type="ECO:0000256" key="2">
    <source>
        <dbReference type="ARBA" id="ARBA00022475"/>
    </source>
</evidence>
<organism evidence="7 8">
    <name type="scientific">Allopontixanthobacter sediminis</name>
    <dbReference type="NCBI Taxonomy" id="1689985"/>
    <lineage>
        <taxon>Bacteria</taxon>
        <taxon>Pseudomonadati</taxon>
        <taxon>Pseudomonadota</taxon>
        <taxon>Alphaproteobacteria</taxon>
        <taxon>Sphingomonadales</taxon>
        <taxon>Erythrobacteraceae</taxon>
        <taxon>Allopontixanthobacter</taxon>
    </lineage>
</organism>
<dbReference type="AlphaFoldDB" id="A0A845AZN2"/>
<proteinExistence type="predicted"/>
<evidence type="ECO:0000313" key="7">
    <source>
        <dbReference type="EMBL" id="MXP42892.1"/>
    </source>
</evidence>
<evidence type="ECO:0000256" key="6">
    <source>
        <dbReference type="SAM" id="Phobius"/>
    </source>
</evidence>
<protein>
    <submittedName>
        <fullName evidence="7">Cytochrome c oxidase assembly protein</fullName>
    </submittedName>
</protein>
<keyword evidence="8" id="KW-1185">Reference proteome</keyword>
<evidence type="ECO:0000256" key="1">
    <source>
        <dbReference type="ARBA" id="ARBA00004651"/>
    </source>
</evidence>
<keyword evidence="4 6" id="KW-1133">Transmembrane helix</keyword>
<dbReference type="InterPro" id="IPR019108">
    <property type="entry name" value="Caa3_assmbl_CtaG-rel"/>
</dbReference>
<feature type="transmembrane region" description="Helical" evidence="6">
    <location>
        <begin position="210"/>
        <end position="232"/>
    </location>
</feature>
<evidence type="ECO:0000313" key="8">
    <source>
        <dbReference type="Proteomes" id="UP000431922"/>
    </source>
</evidence>
<dbReference type="OrthoDB" id="259025at2"/>
<dbReference type="Proteomes" id="UP000431922">
    <property type="component" value="Unassembled WGS sequence"/>
</dbReference>
<dbReference type="EMBL" id="WTYL01000001">
    <property type="protein sequence ID" value="MXP42892.1"/>
    <property type="molecule type" value="Genomic_DNA"/>
</dbReference>
<evidence type="ECO:0000256" key="5">
    <source>
        <dbReference type="ARBA" id="ARBA00023136"/>
    </source>
</evidence>
<dbReference type="GO" id="GO:0005886">
    <property type="term" value="C:plasma membrane"/>
    <property type="evidence" value="ECO:0007669"/>
    <property type="project" value="UniProtKB-SubCell"/>
</dbReference>
<keyword evidence="5 6" id="KW-0472">Membrane</keyword>
<reference evidence="7 8" key="1">
    <citation type="submission" date="2019-12" db="EMBL/GenBank/DDBJ databases">
        <title>Genomic-based taxomic classification of the family Erythrobacteraceae.</title>
        <authorList>
            <person name="Xu L."/>
        </authorList>
    </citation>
    <scope>NUCLEOTIDE SEQUENCE [LARGE SCALE GENOMIC DNA]</scope>
    <source>
        <strain evidence="7 8">KCTC 42453</strain>
    </source>
</reference>
<feature type="transmembrane region" description="Helical" evidence="6">
    <location>
        <begin position="28"/>
        <end position="45"/>
    </location>
</feature>
<comment type="subcellular location">
    <subcellularLocation>
        <location evidence="1">Cell membrane</location>
        <topology evidence="1">Multi-pass membrane protein</topology>
    </subcellularLocation>
</comment>
<evidence type="ECO:0000256" key="3">
    <source>
        <dbReference type="ARBA" id="ARBA00022692"/>
    </source>
</evidence>
<feature type="transmembrane region" description="Helical" evidence="6">
    <location>
        <begin position="136"/>
        <end position="154"/>
    </location>
</feature>
<dbReference type="Pfam" id="PF09678">
    <property type="entry name" value="Caa3_CtaG"/>
    <property type="match status" value="1"/>
</dbReference>